<reference evidence="4" key="1">
    <citation type="submission" date="2011-12" db="EMBL/GenBank/DDBJ databases">
        <title>The Draft Genome of Lepisosteus oculatus.</title>
        <authorList>
            <consortium name="The Broad Institute Genome Assembly &amp; Analysis Group"/>
            <consortium name="Computational R&amp;D Group"/>
            <consortium name="and Sequencing Platform"/>
            <person name="Di Palma F."/>
            <person name="Alfoldi J."/>
            <person name="Johnson J."/>
            <person name="Berlin A."/>
            <person name="Gnerre S."/>
            <person name="Jaffe D."/>
            <person name="MacCallum I."/>
            <person name="Young S."/>
            <person name="Walker B.J."/>
            <person name="Lander E.S."/>
            <person name="Lindblad-Toh K."/>
        </authorList>
    </citation>
    <scope>NUCLEOTIDE SEQUENCE [LARGE SCALE GENOMIC DNA]</scope>
</reference>
<dbReference type="InterPro" id="IPR001810">
    <property type="entry name" value="F-box_dom"/>
</dbReference>
<reference evidence="3" key="3">
    <citation type="submission" date="2025-09" db="UniProtKB">
        <authorList>
            <consortium name="Ensembl"/>
        </authorList>
    </citation>
    <scope>IDENTIFICATION</scope>
</reference>
<dbReference type="Bgee" id="ENSLOCG00000016009">
    <property type="expression patterns" value="Expressed in pharyngeal gill and 13 other cell types or tissues"/>
</dbReference>
<dbReference type="eggNOG" id="ENOG502S15Z">
    <property type="taxonomic scope" value="Eukaryota"/>
</dbReference>
<dbReference type="Proteomes" id="UP000018468">
    <property type="component" value="Linkage group LG16"/>
</dbReference>
<dbReference type="PANTHER" id="PTHR12874:SF9">
    <property type="entry name" value="F-BOX ONLY PROTEIN 48"/>
    <property type="match status" value="1"/>
</dbReference>
<dbReference type="OMA" id="IMCPMDA"/>
<accession>W5NGG0</accession>
<dbReference type="GO" id="GO:0016567">
    <property type="term" value="P:protein ubiquitination"/>
    <property type="evidence" value="ECO:0007669"/>
    <property type="project" value="UniProtKB-UniRule"/>
</dbReference>
<evidence type="ECO:0000256" key="1">
    <source>
        <dbReference type="RuleBase" id="RU369085"/>
    </source>
</evidence>
<organism evidence="3 4">
    <name type="scientific">Lepisosteus oculatus</name>
    <name type="common">Spotted gar</name>
    <dbReference type="NCBI Taxonomy" id="7918"/>
    <lineage>
        <taxon>Eukaryota</taxon>
        <taxon>Metazoa</taxon>
        <taxon>Chordata</taxon>
        <taxon>Craniata</taxon>
        <taxon>Vertebrata</taxon>
        <taxon>Euteleostomi</taxon>
        <taxon>Actinopterygii</taxon>
        <taxon>Neopterygii</taxon>
        <taxon>Holostei</taxon>
        <taxon>Semionotiformes</taxon>
        <taxon>Lepisosteidae</taxon>
        <taxon>Lepisosteus</taxon>
    </lineage>
</organism>
<dbReference type="CDD" id="cd22113">
    <property type="entry name" value="F-box_FBXO48"/>
    <property type="match status" value="1"/>
</dbReference>
<dbReference type="RefSeq" id="XP_006638649.1">
    <property type="nucleotide sequence ID" value="XM_006638586.3"/>
</dbReference>
<feature type="domain" description="F-box" evidence="2">
    <location>
        <begin position="29"/>
        <end position="76"/>
    </location>
</feature>
<dbReference type="InParanoid" id="W5NGG0"/>
<dbReference type="RefSeq" id="XP_015218697.1">
    <property type="nucleotide sequence ID" value="XM_015363211.2"/>
</dbReference>
<evidence type="ECO:0000313" key="4">
    <source>
        <dbReference type="Proteomes" id="UP000018468"/>
    </source>
</evidence>
<dbReference type="STRING" id="7918.ENSLOCP00000019719"/>
<name>W5NGG0_LEPOC</name>
<sequence>MQYVSKRNRNTSTFSEGSCSLISREGQGYNFADILPPEISLEIFSKLDVKSLCSAAVTCKLWNNIIENSDHLWRNHCLTVRAICQREVDEDRGDGFSWKVTLVRNYWKGCVKREWLNGRYSNIRSSHELPNKSMYPLDAETWGKILEAELER</sequence>
<reference evidence="3" key="2">
    <citation type="submission" date="2025-08" db="UniProtKB">
        <authorList>
            <consortium name="Ensembl"/>
        </authorList>
    </citation>
    <scope>IDENTIFICATION</scope>
</reference>
<dbReference type="CTD" id="554251"/>
<dbReference type="GO" id="GO:0031146">
    <property type="term" value="P:SCF-dependent proteasomal ubiquitin-dependent protein catabolic process"/>
    <property type="evidence" value="ECO:0000318"/>
    <property type="project" value="GO_Central"/>
</dbReference>
<evidence type="ECO:0000313" key="3">
    <source>
        <dbReference type="Ensembl" id="ENSLOCP00000019719.1"/>
    </source>
</evidence>
<dbReference type="SUPFAM" id="SSF81383">
    <property type="entry name" value="F-box domain"/>
    <property type="match status" value="1"/>
</dbReference>
<proteinExistence type="predicted"/>
<dbReference type="SMART" id="SM00256">
    <property type="entry name" value="FBOX"/>
    <property type="match status" value="1"/>
</dbReference>
<dbReference type="PANTHER" id="PTHR12874">
    <property type="entry name" value="F-BOX ONLY PROTEIN 48-RELATED"/>
    <property type="match status" value="1"/>
</dbReference>
<dbReference type="FunCoup" id="W5NGG0">
    <property type="interactions" value="481"/>
</dbReference>
<dbReference type="Pfam" id="PF12937">
    <property type="entry name" value="F-box-like"/>
    <property type="match status" value="1"/>
</dbReference>
<dbReference type="Gene3D" id="1.20.1280.50">
    <property type="match status" value="1"/>
</dbReference>
<keyword evidence="1" id="KW-0833">Ubl conjugation pathway</keyword>
<dbReference type="GeneTree" id="ENSGT00390000012248"/>
<dbReference type="PROSITE" id="PS50181">
    <property type="entry name" value="FBOX"/>
    <property type="match status" value="1"/>
</dbReference>
<dbReference type="GeneID" id="102685075"/>
<dbReference type="AlphaFoldDB" id="W5NGG0"/>
<dbReference type="OrthoDB" id="10257471at2759"/>
<dbReference type="GO" id="GO:0005737">
    <property type="term" value="C:cytoplasm"/>
    <property type="evidence" value="ECO:0000318"/>
    <property type="project" value="GO_Central"/>
</dbReference>
<comment type="pathway">
    <text evidence="1">Protein modification; protein ubiquitination.</text>
</comment>
<keyword evidence="4" id="KW-1185">Reference proteome</keyword>
<evidence type="ECO:0000259" key="2">
    <source>
        <dbReference type="PROSITE" id="PS50181"/>
    </source>
</evidence>
<dbReference type="HOGENOM" id="CLU_143592_0_0_1"/>
<dbReference type="EMBL" id="AHAT01001627">
    <property type="status" value="NOT_ANNOTATED_CDS"/>
    <property type="molecule type" value="Genomic_DNA"/>
</dbReference>
<dbReference type="KEGG" id="loc:102685075"/>
<dbReference type="InterPro" id="IPR036047">
    <property type="entry name" value="F-box-like_dom_sf"/>
</dbReference>
<dbReference type="Ensembl" id="ENSLOCT00000019751.1">
    <property type="protein sequence ID" value="ENSLOCP00000019719.1"/>
    <property type="gene ID" value="ENSLOCG00000016009.1"/>
</dbReference>
<protein>
    <submittedName>
        <fullName evidence="3">F-box protein 48</fullName>
    </submittedName>
</protein>
<dbReference type="GO" id="GO:0019005">
    <property type="term" value="C:SCF ubiquitin ligase complex"/>
    <property type="evidence" value="ECO:0000318"/>
    <property type="project" value="GO_Central"/>
</dbReference>